<comment type="caution">
    <text evidence="2">The sequence shown here is derived from an EMBL/GenBank/DDBJ whole genome shotgun (WGS) entry which is preliminary data.</text>
</comment>
<protein>
    <submittedName>
        <fullName evidence="2">Uncharacterized protein</fullName>
    </submittedName>
</protein>
<feature type="transmembrane region" description="Helical" evidence="1">
    <location>
        <begin position="7"/>
        <end position="27"/>
    </location>
</feature>
<accession>A0AAD9LUX1</accession>
<name>A0AAD9LUX1_9PEZI</name>
<dbReference type="AlphaFoldDB" id="A0AAD9LUX1"/>
<proteinExistence type="predicted"/>
<reference evidence="2" key="1">
    <citation type="submission" date="2021-06" db="EMBL/GenBank/DDBJ databases">
        <title>Comparative genomics, transcriptomics and evolutionary studies reveal genomic signatures of adaptation to plant cell wall in hemibiotrophic fungi.</title>
        <authorList>
            <consortium name="DOE Joint Genome Institute"/>
            <person name="Baroncelli R."/>
            <person name="Diaz J.F."/>
            <person name="Benocci T."/>
            <person name="Peng M."/>
            <person name="Battaglia E."/>
            <person name="Haridas S."/>
            <person name="Andreopoulos W."/>
            <person name="Labutti K."/>
            <person name="Pangilinan J."/>
            <person name="Floch G.L."/>
            <person name="Makela M.R."/>
            <person name="Henrissat B."/>
            <person name="Grigoriev I.V."/>
            <person name="Crouch J.A."/>
            <person name="De Vries R.P."/>
            <person name="Sukno S.A."/>
            <person name="Thon M.R."/>
        </authorList>
    </citation>
    <scope>NUCLEOTIDE SEQUENCE</scope>
    <source>
        <strain evidence="2">MAFF235873</strain>
    </source>
</reference>
<keyword evidence="3" id="KW-1185">Reference proteome</keyword>
<evidence type="ECO:0000313" key="2">
    <source>
        <dbReference type="EMBL" id="KAK2023036.1"/>
    </source>
</evidence>
<sequence>MSRLCSVLCFYHVYLSFISLLMPALIFPPCPFTVWVGEGLNRHLRFLNQRDFDARMGIDCGLRSASAHCALTLLN</sequence>
<gene>
    <name evidence="2" type="ORF">LX32DRAFT_165257</name>
</gene>
<dbReference type="Proteomes" id="UP001232148">
    <property type="component" value="Unassembled WGS sequence"/>
</dbReference>
<keyword evidence="1" id="KW-0472">Membrane</keyword>
<keyword evidence="1" id="KW-0812">Transmembrane</keyword>
<organism evidence="2 3">
    <name type="scientific">Colletotrichum zoysiae</name>
    <dbReference type="NCBI Taxonomy" id="1216348"/>
    <lineage>
        <taxon>Eukaryota</taxon>
        <taxon>Fungi</taxon>
        <taxon>Dikarya</taxon>
        <taxon>Ascomycota</taxon>
        <taxon>Pezizomycotina</taxon>
        <taxon>Sordariomycetes</taxon>
        <taxon>Hypocreomycetidae</taxon>
        <taxon>Glomerellales</taxon>
        <taxon>Glomerellaceae</taxon>
        <taxon>Colletotrichum</taxon>
        <taxon>Colletotrichum graminicola species complex</taxon>
    </lineage>
</organism>
<evidence type="ECO:0000256" key="1">
    <source>
        <dbReference type="SAM" id="Phobius"/>
    </source>
</evidence>
<dbReference type="EMBL" id="MU843015">
    <property type="protein sequence ID" value="KAK2023036.1"/>
    <property type="molecule type" value="Genomic_DNA"/>
</dbReference>
<evidence type="ECO:0000313" key="3">
    <source>
        <dbReference type="Proteomes" id="UP001232148"/>
    </source>
</evidence>
<keyword evidence="1" id="KW-1133">Transmembrane helix</keyword>